<evidence type="ECO:0000256" key="1">
    <source>
        <dbReference type="SAM" id="SignalP"/>
    </source>
</evidence>
<reference evidence="2 3" key="1">
    <citation type="journal article" date="2016" name="Biochim. Biophys. Acta">
        <title>Characterization of red-shifted phycobilisomes isolated from the chlorophyll f-containing cyanobacterium Halomicronema hongdechloris.</title>
        <authorList>
            <person name="Li Y."/>
            <person name="Lin Y."/>
            <person name="Garvey C.J."/>
            <person name="Birch D."/>
            <person name="Corkery R.W."/>
            <person name="Loughlin P.C."/>
            <person name="Scheer H."/>
            <person name="Willows R.D."/>
            <person name="Chen M."/>
        </authorList>
    </citation>
    <scope>NUCLEOTIDE SEQUENCE [LARGE SCALE GENOMIC DNA]</scope>
    <source>
        <strain evidence="2 3">C2206</strain>
    </source>
</reference>
<dbReference type="KEGG" id="hhg:XM38_002780"/>
<dbReference type="RefSeq" id="WP_080810752.1">
    <property type="nucleotide sequence ID" value="NZ_CP021983.2"/>
</dbReference>
<evidence type="ECO:0000313" key="3">
    <source>
        <dbReference type="Proteomes" id="UP000191901"/>
    </source>
</evidence>
<dbReference type="OrthoDB" id="514474at2"/>
<dbReference type="Proteomes" id="UP000191901">
    <property type="component" value="Chromosome"/>
</dbReference>
<proteinExistence type="predicted"/>
<protein>
    <submittedName>
        <fullName evidence="2">Uncharacterized protein</fullName>
    </submittedName>
</protein>
<gene>
    <name evidence="2" type="ORF">XM38_002780</name>
</gene>
<keyword evidence="1" id="KW-0732">Signal</keyword>
<evidence type="ECO:0000313" key="2">
    <source>
        <dbReference type="EMBL" id="ASC69351.1"/>
    </source>
</evidence>
<feature type="chain" id="PRO_5013187444" evidence="1">
    <location>
        <begin position="24"/>
        <end position="118"/>
    </location>
</feature>
<dbReference type="AlphaFoldDB" id="A0A1Z3HGE6"/>
<keyword evidence="3" id="KW-1185">Reference proteome</keyword>
<sequence length="118" mass="12734">MKRLLLSGTALLLTASIMPVAQAQAERAANPDRTGELVQITTTPFNLVSLAYRGYLSEAGIPSYQIFTAKARHHDLVAEDVVQAGVDLGRIPASTLEDSGYISSVATHMRHIVQQDTD</sequence>
<dbReference type="EMBL" id="CP021983">
    <property type="protein sequence ID" value="ASC69351.1"/>
    <property type="molecule type" value="Genomic_DNA"/>
</dbReference>
<name>A0A1Z3HGE6_9CYAN</name>
<feature type="signal peptide" evidence="1">
    <location>
        <begin position="1"/>
        <end position="23"/>
    </location>
</feature>
<organism evidence="2 3">
    <name type="scientific">Halomicronema hongdechloris C2206</name>
    <dbReference type="NCBI Taxonomy" id="1641165"/>
    <lineage>
        <taxon>Bacteria</taxon>
        <taxon>Bacillati</taxon>
        <taxon>Cyanobacteriota</taxon>
        <taxon>Cyanophyceae</taxon>
        <taxon>Nodosilineales</taxon>
        <taxon>Nodosilineaceae</taxon>
        <taxon>Halomicronema</taxon>
    </lineage>
</organism>
<accession>A0A1Z3HGE6</accession>